<dbReference type="AlphaFoldDB" id="A0AAD7XAP4"/>
<evidence type="ECO:0000313" key="2">
    <source>
        <dbReference type="EMBL" id="KAJ8474933.1"/>
    </source>
</evidence>
<dbReference type="Proteomes" id="UP001215151">
    <property type="component" value="Unassembled WGS sequence"/>
</dbReference>
<comment type="caution">
    <text evidence="2">The sequence shown here is derived from an EMBL/GenBank/DDBJ whole genome shotgun (WGS) entry which is preliminary data.</text>
</comment>
<protein>
    <submittedName>
        <fullName evidence="2">Uncharacterized protein</fullName>
    </submittedName>
</protein>
<gene>
    <name evidence="2" type="ORF">ONZ51_g6889</name>
</gene>
<reference evidence="2" key="1">
    <citation type="submission" date="2022-11" db="EMBL/GenBank/DDBJ databases">
        <title>Genome Sequence of Cubamyces cubensis.</title>
        <authorList>
            <person name="Buettner E."/>
        </authorList>
    </citation>
    <scope>NUCLEOTIDE SEQUENCE</scope>
    <source>
        <strain evidence="2">MPL-01</strain>
    </source>
</reference>
<accession>A0AAD7XAP4</accession>
<proteinExistence type="predicted"/>
<dbReference type="EMBL" id="JAPEVG010000173">
    <property type="protein sequence ID" value="KAJ8474933.1"/>
    <property type="molecule type" value="Genomic_DNA"/>
</dbReference>
<sequence>MHRSKYSCFLVTAQETGGDVSELEAEVMEVQTQDCETAAADPGHHSDNGTHNDVLPMRPVLSGDPCSPSPFLLSSSTWCALSEHSEDNAKKNTMSNTALVVGQGRVGGDLTKDSSRAVPPLPILSIYLHIFSSTSTILRSSHPVYRYTRHSRK</sequence>
<organism evidence="2 3">
    <name type="scientific">Trametes cubensis</name>
    <dbReference type="NCBI Taxonomy" id="1111947"/>
    <lineage>
        <taxon>Eukaryota</taxon>
        <taxon>Fungi</taxon>
        <taxon>Dikarya</taxon>
        <taxon>Basidiomycota</taxon>
        <taxon>Agaricomycotina</taxon>
        <taxon>Agaricomycetes</taxon>
        <taxon>Polyporales</taxon>
        <taxon>Polyporaceae</taxon>
        <taxon>Trametes</taxon>
    </lineage>
</organism>
<evidence type="ECO:0000256" key="1">
    <source>
        <dbReference type="SAM" id="MobiDB-lite"/>
    </source>
</evidence>
<feature type="region of interest" description="Disordered" evidence="1">
    <location>
        <begin position="38"/>
        <end position="60"/>
    </location>
</feature>
<evidence type="ECO:0000313" key="3">
    <source>
        <dbReference type="Proteomes" id="UP001215151"/>
    </source>
</evidence>
<name>A0AAD7XAP4_9APHY</name>
<keyword evidence="3" id="KW-1185">Reference proteome</keyword>